<protein>
    <recommendedName>
        <fullName evidence="3">Restriction endonuclease</fullName>
    </recommendedName>
</protein>
<comment type="caution">
    <text evidence="1">The sequence shown here is derived from an EMBL/GenBank/DDBJ whole genome shotgun (WGS) entry which is preliminary data.</text>
</comment>
<reference evidence="1 2" key="1">
    <citation type="submission" date="2024-02" db="EMBL/GenBank/DDBJ databases">
        <authorList>
            <person name="Grouzdev D."/>
        </authorList>
    </citation>
    <scope>NUCLEOTIDE SEQUENCE [LARGE SCALE GENOMIC DNA]</scope>
    <source>
        <strain evidence="1 2">9N</strain>
    </source>
</reference>
<organism evidence="1 2">
    <name type="scientific">Methylocystis borbori</name>
    <dbReference type="NCBI Taxonomy" id="3118750"/>
    <lineage>
        <taxon>Bacteria</taxon>
        <taxon>Pseudomonadati</taxon>
        <taxon>Pseudomonadota</taxon>
        <taxon>Alphaproteobacteria</taxon>
        <taxon>Hyphomicrobiales</taxon>
        <taxon>Methylocystaceae</taxon>
        <taxon>Methylocystis</taxon>
    </lineage>
</organism>
<gene>
    <name evidence="1" type="ORF">V3H18_10205</name>
</gene>
<dbReference type="RefSeq" id="WP_332081926.1">
    <property type="nucleotide sequence ID" value="NZ_JAZHYN010000027.1"/>
</dbReference>
<name>A0ABU7XHN7_9HYPH</name>
<proteinExistence type="predicted"/>
<sequence>MTLKKALIDRASFNPHAIYPFSLRQSDFEHAMEDLYDFFYDVNQLLLDKGLKRLDDMLRPQALSGIISDMMTASLARFSRSLVENAHHNGHPDLVLRGKYPGDAVASGQEGVEIKSTTKRGGAVDTHGARNQWMCVFVYEVDVTTEPASARAPMQFVEVYLAKVEEADFRRNKRGDLGTDTATLHRDGLKKLRAGVIYKISKS</sequence>
<evidence type="ECO:0008006" key="3">
    <source>
        <dbReference type="Google" id="ProtNLM"/>
    </source>
</evidence>
<evidence type="ECO:0000313" key="2">
    <source>
        <dbReference type="Proteomes" id="UP001350748"/>
    </source>
</evidence>
<dbReference type="Proteomes" id="UP001350748">
    <property type="component" value="Unassembled WGS sequence"/>
</dbReference>
<dbReference type="EMBL" id="JAZHYN010000027">
    <property type="protein sequence ID" value="MEF3366904.1"/>
    <property type="molecule type" value="Genomic_DNA"/>
</dbReference>
<evidence type="ECO:0000313" key="1">
    <source>
        <dbReference type="EMBL" id="MEF3366904.1"/>
    </source>
</evidence>
<accession>A0ABU7XHN7</accession>
<keyword evidence="2" id="KW-1185">Reference proteome</keyword>